<evidence type="ECO:0000313" key="2">
    <source>
        <dbReference type="Proteomes" id="UP001333818"/>
    </source>
</evidence>
<sequence>MLISAIGFSPLIIVMNDRIDARQYAPATQRNREAILAVLLEVLPSTGTVLEISSGTGEHAVFFAPHLHPRNWIPSDPNPIARESIASWQQFFPSENLHSPLDLDVTDSAWSLDRNLLERSLQAIVNINMIHIASWSACLGLMSGAGKILPAGGILYLYGPFKQGGNHTAPSNAEFDRSLRFQNPDWGVRDLEEVTSVAKAEGLSLLKVFPMSANNLSVVFQASG</sequence>
<dbReference type="PANTHER" id="PTHR20974">
    <property type="entry name" value="UPF0585 PROTEIN CG18661"/>
    <property type="match status" value="1"/>
</dbReference>
<keyword evidence="2" id="KW-1185">Reference proteome</keyword>
<name>A0AAW9Q0I3_9CYAN</name>
<proteinExistence type="predicted"/>
<organism evidence="1 2">
    <name type="scientific">Tumidithrix elongata BACA0141</name>
    <dbReference type="NCBI Taxonomy" id="2716417"/>
    <lineage>
        <taxon>Bacteria</taxon>
        <taxon>Bacillati</taxon>
        <taxon>Cyanobacteriota</taxon>
        <taxon>Cyanophyceae</taxon>
        <taxon>Pseudanabaenales</taxon>
        <taxon>Pseudanabaenaceae</taxon>
        <taxon>Tumidithrix</taxon>
        <taxon>Tumidithrix elongata</taxon>
    </lineage>
</organism>
<dbReference type="PANTHER" id="PTHR20974:SF0">
    <property type="entry name" value="UPF0585 PROTEIN CG18661"/>
    <property type="match status" value="1"/>
</dbReference>
<gene>
    <name evidence="1" type="ORF">V2H45_05995</name>
</gene>
<dbReference type="InterPro" id="IPR029063">
    <property type="entry name" value="SAM-dependent_MTases_sf"/>
</dbReference>
<protein>
    <submittedName>
        <fullName evidence="1">DUF938 domain-containing protein</fullName>
    </submittedName>
</protein>
<accession>A0AAW9Q0I3</accession>
<comment type="caution">
    <text evidence="1">The sequence shown here is derived from an EMBL/GenBank/DDBJ whole genome shotgun (WGS) entry which is preliminary data.</text>
</comment>
<dbReference type="Proteomes" id="UP001333818">
    <property type="component" value="Unassembled WGS sequence"/>
</dbReference>
<evidence type="ECO:0000313" key="1">
    <source>
        <dbReference type="EMBL" id="MEE3716293.1"/>
    </source>
</evidence>
<dbReference type="InterPro" id="IPR010342">
    <property type="entry name" value="DUF938"/>
</dbReference>
<dbReference type="EMBL" id="JAZBJZ010000015">
    <property type="protein sequence ID" value="MEE3716293.1"/>
    <property type="molecule type" value="Genomic_DNA"/>
</dbReference>
<dbReference type="Pfam" id="PF06080">
    <property type="entry name" value="DUF938"/>
    <property type="match status" value="1"/>
</dbReference>
<reference evidence="1" key="1">
    <citation type="submission" date="2024-01" db="EMBL/GenBank/DDBJ databases">
        <title>Bank of Algae and Cyanobacteria of the Azores (BACA) strain genomes.</title>
        <authorList>
            <person name="Luz R."/>
            <person name="Cordeiro R."/>
            <person name="Fonseca A."/>
            <person name="Goncalves V."/>
        </authorList>
    </citation>
    <scope>NUCLEOTIDE SEQUENCE</scope>
    <source>
        <strain evidence="1">BACA0141</strain>
    </source>
</reference>
<dbReference type="Gene3D" id="3.40.50.150">
    <property type="entry name" value="Vaccinia Virus protein VP39"/>
    <property type="match status" value="1"/>
</dbReference>
<dbReference type="AlphaFoldDB" id="A0AAW9Q0I3"/>
<dbReference type="SUPFAM" id="SSF53335">
    <property type="entry name" value="S-adenosyl-L-methionine-dependent methyltransferases"/>
    <property type="match status" value="1"/>
</dbReference>